<keyword evidence="2" id="KW-1185">Reference proteome</keyword>
<gene>
    <name evidence="1" type="ORF">ACFPOF_18395</name>
</gene>
<dbReference type="EMBL" id="JBHSMI010000028">
    <property type="protein sequence ID" value="MFC5404712.1"/>
    <property type="molecule type" value="Genomic_DNA"/>
</dbReference>
<dbReference type="Proteomes" id="UP001596113">
    <property type="component" value="Unassembled WGS sequence"/>
</dbReference>
<sequence>MTGSILMLKTMSELIGTNLNDGDVVRTIGYYNIFDEGGAVYLISNASTDYAIPLNNGKFALLRDTFDIRKFGIRSGATLDQTVEMDRMIAYADTREYEIDFHNFDLMTPTTTRWTNSAGSVIKGLMFRKPHRLKNIRISNDKTNQLKQGTNCILFAPDDLNGEGLFELDNVVFDPYVADYLITSQNMDGFMCGFVCEFHPDSGAVYPITDATKSKYQLSLKNISFKSPAVSYNISCSNVFLDKIFVDNMFGEYLGAYLVAHTFDLESNNFSGVFRDDYYAASGRSLVTNLIQHEPEVGGLSIELGNYVIDGSSCMKYTNGEQHCVFKAERKSDFQIFNSIQVTDTLGSIEAYAGSISDESIKRKFQINTMSIANPRGILSVRLPVYIKELTLNSGVFKTDFNITAGLIDNIVADTVNVVGKMHFPRYLAFADTKIIYLYLSDIVVNDLDYGLVNNPTVIIDNIVIDSALVNSSKLIGCKFKSIKVSGLSINTTVHNNFIYSMHTSGAFTPSVTIVNYHQEQYLLGSLVKFESTLAGTLKFSASGLAQTDNTENCTVSYTDSRVKSSKTYDPPSIAANGSVSTTVTLNGCALGDIVQASFSQYNAGIEISAVVSATNTVTVKLRNTSGSAVNLAIGTLTVKLV</sequence>
<accession>A0ABW0HXW9</accession>
<evidence type="ECO:0000313" key="2">
    <source>
        <dbReference type="Proteomes" id="UP001596113"/>
    </source>
</evidence>
<protein>
    <submittedName>
        <fullName evidence="1">Uncharacterized protein</fullName>
    </submittedName>
</protein>
<name>A0ABW0HXW9_9BACL</name>
<dbReference type="RefSeq" id="WP_378135254.1">
    <property type="nucleotide sequence ID" value="NZ_JBHSMI010000028.1"/>
</dbReference>
<organism evidence="1 2">
    <name type="scientific">Cohnella soli</name>
    <dbReference type="NCBI Taxonomy" id="425005"/>
    <lineage>
        <taxon>Bacteria</taxon>
        <taxon>Bacillati</taxon>
        <taxon>Bacillota</taxon>
        <taxon>Bacilli</taxon>
        <taxon>Bacillales</taxon>
        <taxon>Paenibacillaceae</taxon>
        <taxon>Cohnella</taxon>
    </lineage>
</organism>
<proteinExistence type="predicted"/>
<evidence type="ECO:0000313" key="1">
    <source>
        <dbReference type="EMBL" id="MFC5404712.1"/>
    </source>
</evidence>
<comment type="caution">
    <text evidence="1">The sequence shown here is derived from an EMBL/GenBank/DDBJ whole genome shotgun (WGS) entry which is preliminary data.</text>
</comment>
<reference evidence="2" key="1">
    <citation type="journal article" date="2019" name="Int. J. Syst. Evol. Microbiol.">
        <title>The Global Catalogue of Microorganisms (GCM) 10K type strain sequencing project: providing services to taxonomists for standard genome sequencing and annotation.</title>
        <authorList>
            <consortium name="The Broad Institute Genomics Platform"/>
            <consortium name="The Broad Institute Genome Sequencing Center for Infectious Disease"/>
            <person name="Wu L."/>
            <person name="Ma J."/>
        </authorList>
    </citation>
    <scope>NUCLEOTIDE SEQUENCE [LARGE SCALE GENOMIC DNA]</scope>
    <source>
        <strain evidence="2">CGMCC 1.18575</strain>
    </source>
</reference>